<proteinExistence type="predicted"/>
<accession>A0AAV6TXX9</accession>
<evidence type="ECO:0000313" key="2">
    <source>
        <dbReference type="Proteomes" id="UP000827092"/>
    </source>
</evidence>
<keyword evidence="2" id="KW-1185">Reference proteome</keyword>
<dbReference type="EMBL" id="JAFNEN010000916">
    <property type="protein sequence ID" value="KAG8176154.1"/>
    <property type="molecule type" value="Genomic_DNA"/>
</dbReference>
<sequence length="158" mass="17782">MSVPTQHSTLGGGVFSFWELISQFATINSYSSSAILRLSFPTLILKRLALTLYFSDFFLNTSARVPVSTARKLHLFSRIFCAASLFVAISSIRLRIFDYHLVLSTFLNLFIHQHTSTRYNCHLFEITASVSYSLFPASGPDHVEVNGWGCSYLSLENL</sequence>
<reference evidence="1 2" key="1">
    <citation type="journal article" date="2022" name="Nat. Ecol. Evol.">
        <title>A masculinizing supergene underlies an exaggerated male reproductive morph in a spider.</title>
        <authorList>
            <person name="Hendrickx F."/>
            <person name="De Corte Z."/>
            <person name="Sonet G."/>
            <person name="Van Belleghem S.M."/>
            <person name="Kostlbacher S."/>
            <person name="Vangestel C."/>
        </authorList>
    </citation>
    <scope>NUCLEOTIDE SEQUENCE [LARGE SCALE GENOMIC DNA]</scope>
    <source>
        <strain evidence="1">W744_W776</strain>
    </source>
</reference>
<comment type="caution">
    <text evidence="1">The sequence shown here is derived from an EMBL/GenBank/DDBJ whole genome shotgun (WGS) entry which is preliminary data.</text>
</comment>
<dbReference type="AlphaFoldDB" id="A0AAV6TXX9"/>
<protein>
    <submittedName>
        <fullName evidence="1">Uncharacterized protein</fullName>
    </submittedName>
</protein>
<organism evidence="1 2">
    <name type="scientific">Oedothorax gibbosus</name>
    <dbReference type="NCBI Taxonomy" id="931172"/>
    <lineage>
        <taxon>Eukaryota</taxon>
        <taxon>Metazoa</taxon>
        <taxon>Ecdysozoa</taxon>
        <taxon>Arthropoda</taxon>
        <taxon>Chelicerata</taxon>
        <taxon>Arachnida</taxon>
        <taxon>Araneae</taxon>
        <taxon>Araneomorphae</taxon>
        <taxon>Entelegynae</taxon>
        <taxon>Araneoidea</taxon>
        <taxon>Linyphiidae</taxon>
        <taxon>Erigoninae</taxon>
        <taxon>Oedothorax</taxon>
    </lineage>
</organism>
<gene>
    <name evidence="1" type="ORF">JTE90_012407</name>
</gene>
<evidence type="ECO:0000313" key="1">
    <source>
        <dbReference type="EMBL" id="KAG8176154.1"/>
    </source>
</evidence>
<name>A0AAV6TXX9_9ARAC</name>
<dbReference type="Proteomes" id="UP000827092">
    <property type="component" value="Unassembled WGS sequence"/>
</dbReference>